<dbReference type="Gene3D" id="3.30.420.10">
    <property type="entry name" value="Ribonuclease H-like superfamily/Ribonuclease H"/>
    <property type="match status" value="1"/>
</dbReference>
<evidence type="ECO:0000259" key="1">
    <source>
        <dbReference type="PROSITE" id="PS50994"/>
    </source>
</evidence>
<evidence type="ECO:0000313" key="2">
    <source>
        <dbReference type="EMBL" id="CAC5357017.1"/>
    </source>
</evidence>
<dbReference type="GO" id="GO:0003676">
    <property type="term" value="F:nucleic acid binding"/>
    <property type="evidence" value="ECO:0007669"/>
    <property type="project" value="InterPro"/>
</dbReference>
<dbReference type="EMBL" id="CACVKT020000198">
    <property type="protein sequence ID" value="CAC5357017.1"/>
    <property type="molecule type" value="Genomic_DNA"/>
</dbReference>
<dbReference type="PROSITE" id="PS50994">
    <property type="entry name" value="INTEGRASE"/>
    <property type="match status" value="1"/>
</dbReference>
<accession>A0A6J7ZWE2</accession>
<sequence length="236" mass="26322">MFGGGTRLKSVGEYDLPMCMVGGQVKLKIGVVDSDIPLLLSRSAMKKEEVKMDLENDTAIIIGKEVSLNLTSSGHYCIPIDKTETLKVEDITMSEKVTIDLKQYKDRWILHMIDIWSTYTVSIFINRKKPTNVIEALMKNWVGIFGVMGALMSDNGGEFSSDEMREVASILNVKVCSTARMSPYQDGLCERVHAITDIVLIKLEAENKKVESGSLLSWQIRHRIHCKCGMVSAVTS</sequence>
<reference evidence="2 3" key="1">
    <citation type="submission" date="2020-06" db="EMBL/GenBank/DDBJ databases">
        <authorList>
            <person name="Li R."/>
            <person name="Bekaert M."/>
        </authorList>
    </citation>
    <scope>NUCLEOTIDE SEQUENCE [LARGE SCALE GENOMIC DNA]</scope>
    <source>
        <strain evidence="3">wild</strain>
    </source>
</reference>
<gene>
    <name evidence="2" type="ORF">MCOR_895</name>
</gene>
<dbReference type="OrthoDB" id="6132271at2759"/>
<dbReference type="Proteomes" id="UP000507470">
    <property type="component" value="Unassembled WGS sequence"/>
</dbReference>
<dbReference type="InterPro" id="IPR012337">
    <property type="entry name" value="RNaseH-like_sf"/>
</dbReference>
<name>A0A6J7ZWE2_MYTCO</name>
<evidence type="ECO:0000313" key="3">
    <source>
        <dbReference type="Proteomes" id="UP000507470"/>
    </source>
</evidence>
<keyword evidence="3" id="KW-1185">Reference proteome</keyword>
<dbReference type="InterPro" id="IPR036397">
    <property type="entry name" value="RNaseH_sf"/>
</dbReference>
<dbReference type="AlphaFoldDB" id="A0A6J7ZWE2"/>
<proteinExistence type="predicted"/>
<dbReference type="InterPro" id="IPR001584">
    <property type="entry name" value="Integrase_cat-core"/>
</dbReference>
<organism evidence="2 3">
    <name type="scientific">Mytilus coruscus</name>
    <name type="common">Sea mussel</name>
    <dbReference type="NCBI Taxonomy" id="42192"/>
    <lineage>
        <taxon>Eukaryota</taxon>
        <taxon>Metazoa</taxon>
        <taxon>Spiralia</taxon>
        <taxon>Lophotrochozoa</taxon>
        <taxon>Mollusca</taxon>
        <taxon>Bivalvia</taxon>
        <taxon>Autobranchia</taxon>
        <taxon>Pteriomorphia</taxon>
        <taxon>Mytilida</taxon>
        <taxon>Mytiloidea</taxon>
        <taxon>Mytilidae</taxon>
        <taxon>Mytilinae</taxon>
        <taxon>Mytilus</taxon>
    </lineage>
</organism>
<dbReference type="GO" id="GO:0015074">
    <property type="term" value="P:DNA integration"/>
    <property type="evidence" value="ECO:0007669"/>
    <property type="project" value="InterPro"/>
</dbReference>
<protein>
    <recommendedName>
        <fullName evidence="1">Integrase catalytic domain-containing protein</fullName>
    </recommendedName>
</protein>
<dbReference type="SUPFAM" id="SSF53098">
    <property type="entry name" value="Ribonuclease H-like"/>
    <property type="match status" value="1"/>
</dbReference>
<dbReference type="PANTHER" id="PTHR37984">
    <property type="entry name" value="PROTEIN CBG26694"/>
    <property type="match status" value="1"/>
</dbReference>
<dbReference type="InterPro" id="IPR050951">
    <property type="entry name" value="Retrovirus_Pol_polyprotein"/>
</dbReference>
<feature type="domain" description="Integrase catalytic" evidence="1">
    <location>
        <begin position="88"/>
        <end position="236"/>
    </location>
</feature>
<dbReference type="PANTHER" id="PTHR37984:SF5">
    <property type="entry name" value="PROTEIN NYNRIN-LIKE"/>
    <property type="match status" value="1"/>
</dbReference>